<sequence>MNSSVPEHPPAEGRLKNSDAIRHLLAISNDNEKQILANHPELTALVSDIQAALDSGLRGAGDQNPIPVLLCQLARSYYLGAVRLILSGQVSAIFPVLRAALESISFAVLAAQSLRNADIWLNREKSTRAWDRCANLYRFPEAVKVLRNLDPDLALAFTEYHDASLADVAPPRKHNAFFDAQLKHLVQDGSAANLARIYLPPSGAIFKALDASVRYGCLILAGLQYALPQHTPSVNASRLSIEIWGEIEALMNAGGSSDADGSASN</sequence>
<keyword evidence="2" id="KW-1185">Reference proteome</keyword>
<dbReference type="RefSeq" id="WP_408157313.1">
    <property type="nucleotide sequence ID" value="NZ_JAQQFM010000004.1"/>
</dbReference>
<evidence type="ECO:0000313" key="2">
    <source>
        <dbReference type="Proteomes" id="UP001629246"/>
    </source>
</evidence>
<accession>A0ABW9A9X1</accession>
<protein>
    <recommendedName>
        <fullName evidence="3">CSN8/PSMD8/EIF3K domain-containing protein</fullName>
    </recommendedName>
</protein>
<proteinExistence type="predicted"/>
<comment type="caution">
    <text evidence="1">The sequence shown here is derived from an EMBL/GenBank/DDBJ whole genome shotgun (WGS) entry which is preliminary data.</text>
</comment>
<gene>
    <name evidence="1" type="ORF">PQR62_09765</name>
</gene>
<organism evidence="1 2">
    <name type="scientific">Herbaspirillum lusitanum</name>
    <dbReference type="NCBI Taxonomy" id="213312"/>
    <lineage>
        <taxon>Bacteria</taxon>
        <taxon>Pseudomonadati</taxon>
        <taxon>Pseudomonadota</taxon>
        <taxon>Betaproteobacteria</taxon>
        <taxon>Burkholderiales</taxon>
        <taxon>Oxalobacteraceae</taxon>
        <taxon>Herbaspirillum</taxon>
    </lineage>
</organism>
<reference evidence="1 2" key="1">
    <citation type="journal article" date="2024" name="Chem. Sci.">
        <title>Discovery of megapolipeptins by genome mining of a Burkholderiales bacteria collection.</title>
        <authorList>
            <person name="Paulo B.S."/>
            <person name="Recchia M.J.J."/>
            <person name="Lee S."/>
            <person name="Fergusson C.H."/>
            <person name="Romanowski S.B."/>
            <person name="Hernandez A."/>
            <person name="Krull N."/>
            <person name="Liu D.Y."/>
            <person name="Cavanagh H."/>
            <person name="Bos A."/>
            <person name="Gray C.A."/>
            <person name="Murphy B.T."/>
            <person name="Linington R.G."/>
            <person name="Eustaquio A.S."/>
        </authorList>
    </citation>
    <scope>NUCLEOTIDE SEQUENCE [LARGE SCALE GENOMIC DNA]</scope>
    <source>
        <strain evidence="1 2">RL21-008-BIB-A</strain>
    </source>
</reference>
<dbReference type="Proteomes" id="UP001629246">
    <property type="component" value="Unassembled WGS sequence"/>
</dbReference>
<dbReference type="EMBL" id="JAQQFM010000004">
    <property type="protein sequence ID" value="MFL9924553.1"/>
    <property type="molecule type" value="Genomic_DNA"/>
</dbReference>
<evidence type="ECO:0008006" key="3">
    <source>
        <dbReference type="Google" id="ProtNLM"/>
    </source>
</evidence>
<name>A0ABW9A9X1_9BURK</name>
<evidence type="ECO:0000313" key="1">
    <source>
        <dbReference type="EMBL" id="MFL9924553.1"/>
    </source>
</evidence>